<evidence type="ECO:0000313" key="1">
    <source>
        <dbReference type="EMBL" id="QPH38477.1"/>
    </source>
</evidence>
<protein>
    <submittedName>
        <fullName evidence="1">Uncharacterized protein</fullName>
    </submittedName>
</protein>
<gene>
    <name evidence="1" type="ORF">IZT61_15485</name>
</gene>
<accession>A0A7U3Q4T3</accession>
<sequence>MNDKNEKKEKSFDTVKFFRTVKEKIAKETEGMTFAEFKAYLNERNLKVER</sequence>
<dbReference type="AlphaFoldDB" id="A0A7U3Q4T3"/>
<dbReference type="EMBL" id="CP064939">
    <property type="protein sequence ID" value="QPH38477.1"/>
    <property type="molecule type" value="Genomic_DNA"/>
</dbReference>
<dbReference type="Proteomes" id="UP000594759">
    <property type="component" value="Chromosome"/>
</dbReference>
<evidence type="ECO:0000313" key="2">
    <source>
        <dbReference type="Proteomes" id="UP000594759"/>
    </source>
</evidence>
<dbReference type="KEGG" id="pex:IZT61_15485"/>
<name>A0A7U3Q4T3_9SPHI</name>
<reference evidence="1 2" key="1">
    <citation type="submission" date="2020-11" db="EMBL/GenBank/DDBJ databases">
        <title>Pedobacter endophytica, an endophytic bacteria isolated form Carex pumila.</title>
        <authorList>
            <person name="Peng Y."/>
            <person name="Jiang L."/>
            <person name="Lee J."/>
        </authorList>
    </citation>
    <scope>NUCLEOTIDE SEQUENCE [LARGE SCALE GENOMIC DNA]</scope>
    <source>
        <strain evidence="1 2">JBR3-12</strain>
    </source>
</reference>
<proteinExistence type="predicted"/>
<organism evidence="1 2">
    <name type="scientific">Pedobacter endophyticus</name>
    <dbReference type="NCBI Taxonomy" id="2789740"/>
    <lineage>
        <taxon>Bacteria</taxon>
        <taxon>Pseudomonadati</taxon>
        <taxon>Bacteroidota</taxon>
        <taxon>Sphingobacteriia</taxon>
        <taxon>Sphingobacteriales</taxon>
        <taxon>Sphingobacteriaceae</taxon>
        <taxon>Pedobacter</taxon>
    </lineage>
</organism>
<keyword evidence="2" id="KW-1185">Reference proteome</keyword>
<dbReference type="RefSeq" id="WP_196097957.1">
    <property type="nucleotide sequence ID" value="NZ_CP064939.1"/>
</dbReference>